<dbReference type="SMART" id="SM00422">
    <property type="entry name" value="HTH_MERR"/>
    <property type="match status" value="1"/>
</dbReference>
<organism evidence="2 3">
    <name type="scientific">Nocardia iowensis</name>
    <dbReference type="NCBI Taxonomy" id="204891"/>
    <lineage>
        <taxon>Bacteria</taxon>
        <taxon>Bacillati</taxon>
        <taxon>Actinomycetota</taxon>
        <taxon>Actinomycetes</taxon>
        <taxon>Mycobacteriales</taxon>
        <taxon>Nocardiaceae</taxon>
        <taxon>Nocardia</taxon>
    </lineage>
</organism>
<evidence type="ECO:0000313" key="3">
    <source>
        <dbReference type="Proteomes" id="UP000694257"/>
    </source>
</evidence>
<dbReference type="InterPro" id="IPR000551">
    <property type="entry name" value="MerR-type_HTH_dom"/>
</dbReference>
<accession>A0ABX8RVF4</accession>
<evidence type="ECO:0000313" key="2">
    <source>
        <dbReference type="EMBL" id="QXN93251.1"/>
    </source>
</evidence>
<dbReference type="EMBL" id="CP078145">
    <property type="protein sequence ID" value="QXN93251.1"/>
    <property type="molecule type" value="Genomic_DNA"/>
</dbReference>
<dbReference type="Pfam" id="PF13411">
    <property type="entry name" value="MerR_1"/>
    <property type="match status" value="1"/>
</dbReference>
<proteinExistence type="predicted"/>
<dbReference type="CDD" id="cd01282">
    <property type="entry name" value="HTH_MerR-like_sg3"/>
    <property type="match status" value="1"/>
</dbReference>
<dbReference type="PROSITE" id="PS50937">
    <property type="entry name" value="HTH_MERR_2"/>
    <property type="match status" value="1"/>
</dbReference>
<gene>
    <name evidence="2" type="ORF">KV110_09215</name>
</gene>
<protein>
    <submittedName>
        <fullName evidence="2">MerR family transcriptional regulator</fullName>
    </submittedName>
</protein>
<dbReference type="RefSeq" id="WP_218475124.1">
    <property type="nucleotide sequence ID" value="NZ_BAABJN010000001.1"/>
</dbReference>
<feature type="domain" description="HTH merR-type" evidence="1">
    <location>
        <begin position="1"/>
        <end position="68"/>
    </location>
</feature>
<dbReference type="PROSITE" id="PS00552">
    <property type="entry name" value="HTH_MERR_1"/>
    <property type="match status" value="1"/>
</dbReference>
<reference evidence="2 3" key="1">
    <citation type="submission" date="2021-07" db="EMBL/GenBank/DDBJ databases">
        <title>Whole Genome Sequence of Nocardia Iowensis.</title>
        <authorList>
            <person name="Lamm A."/>
            <person name="Collins-Fairclough A.M."/>
            <person name="Bunk B."/>
            <person name="Sproer C."/>
        </authorList>
    </citation>
    <scope>NUCLEOTIDE SEQUENCE [LARGE SCALE GENOMIC DNA]</scope>
    <source>
        <strain evidence="2 3">NRRL 5646</strain>
    </source>
</reference>
<name>A0ABX8RVF4_NOCIO</name>
<dbReference type="PANTHER" id="PTHR30204:SF93">
    <property type="entry name" value="HTH MERR-TYPE DOMAIN-CONTAINING PROTEIN"/>
    <property type="match status" value="1"/>
</dbReference>
<keyword evidence="3" id="KW-1185">Reference proteome</keyword>
<dbReference type="Proteomes" id="UP000694257">
    <property type="component" value="Chromosome"/>
</dbReference>
<evidence type="ECO:0000259" key="1">
    <source>
        <dbReference type="PROSITE" id="PS50937"/>
    </source>
</evidence>
<sequence length="123" mass="13450">MRIGELAARTGVHPRLLRYYEEQGLISPDRDANGYRNYSADVPGVVTQIRALLGAGLSTEVIRDILPCAHGPAPELEPHPDMLAVLARELAAVEAKIDCLAETRDILTCYLNATRGKLATQDR</sequence>
<dbReference type="PANTHER" id="PTHR30204">
    <property type="entry name" value="REDOX-CYCLING DRUG-SENSING TRANSCRIPTIONAL ACTIVATOR SOXR"/>
    <property type="match status" value="1"/>
</dbReference>
<dbReference type="InterPro" id="IPR047057">
    <property type="entry name" value="MerR_fam"/>
</dbReference>